<comment type="catalytic activity">
    <reaction evidence="7">
        <text>ATP + H2O = ADP + phosphate + H(+)</text>
        <dbReference type="Rhea" id="RHEA:13065"/>
        <dbReference type="ChEBI" id="CHEBI:15377"/>
        <dbReference type="ChEBI" id="CHEBI:15378"/>
        <dbReference type="ChEBI" id="CHEBI:30616"/>
        <dbReference type="ChEBI" id="CHEBI:43474"/>
        <dbReference type="ChEBI" id="CHEBI:456216"/>
        <dbReference type="EC" id="3.6.4.13"/>
    </reaction>
</comment>
<dbReference type="OMA" id="HEVKAFD"/>
<dbReference type="GO" id="GO:0003723">
    <property type="term" value="F:RNA binding"/>
    <property type="evidence" value="ECO:0007669"/>
    <property type="project" value="UniProtKB-UniRule"/>
</dbReference>
<dbReference type="PROSITE" id="PS51194">
    <property type="entry name" value="HELICASE_CTER"/>
    <property type="match status" value="1"/>
</dbReference>
<dbReference type="eggNOG" id="KOG0350">
    <property type="taxonomic scope" value="Eukaryota"/>
</dbReference>
<feature type="compositionally biased region" description="Acidic residues" evidence="8">
    <location>
        <begin position="487"/>
        <end position="505"/>
    </location>
</feature>
<feature type="domain" description="Helicase C-terminal" evidence="10">
    <location>
        <begin position="301"/>
        <end position="445"/>
    </location>
</feature>
<keyword evidence="2 6" id="KW-0378">Hydrolase</keyword>
<evidence type="ECO:0000256" key="7">
    <source>
        <dbReference type="RuleBase" id="RU365068"/>
    </source>
</evidence>
<dbReference type="InterPro" id="IPR014001">
    <property type="entry name" value="Helicase_ATP-bd"/>
</dbReference>
<dbReference type="FunCoup" id="T0QQU0">
    <property type="interactions" value="2"/>
</dbReference>
<evidence type="ECO:0000256" key="6">
    <source>
        <dbReference type="RuleBase" id="RU000492"/>
    </source>
</evidence>
<dbReference type="VEuPathDB" id="FungiDB:SDRG_06385"/>
<dbReference type="SUPFAM" id="SSF52540">
    <property type="entry name" value="P-loop containing nucleoside triphosphate hydrolases"/>
    <property type="match status" value="1"/>
</dbReference>
<organism evidence="11 12">
    <name type="scientific">Saprolegnia diclina (strain VS20)</name>
    <dbReference type="NCBI Taxonomy" id="1156394"/>
    <lineage>
        <taxon>Eukaryota</taxon>
        <taxon>Sar</taxon>
        <taxon>Stramenopiles</taxon>
        <taxon>Oomycota</taxon>
        <taxon>Saprolegniomycetes</taxon>
        <taxon>Saprolegniales</taxon>
        <taxon>Saprolegniaceae</taxon>
        <taxon>Saprolegnia</taxon>
    </lineage>
</organism>
<proteinExistence type="inferred from homology"/>
<sequence>MATTTATTTAEMHWSKTEYGLDLDPTLCKNLEATGIHSFFPIQHITIPKILATGYTKDLCINAPTGSGKTMVYCLPIVQRLVNRVFRRLRAVVIVPSRDLVVQVKKVLDGLVLGTPLTVGVAMGQSNFTAEQRTLTDAKGNSLVDILVATPGRLVDHLEQTPGFTLQHVQFVVVDEADRLLNQSYQDWITKLYNSIYVTESSLENLNRGTALHPATIRRPDGKNPHRIRIPLIRILLSATLTRNPRKLAAIGMPHAELVTVNEELNVASDSKVNLFATPANLEEGMVECEAAEKPLVLLELLHSFGDQLTIIFTSSINATHRLCRLLQLYATNPESVREYSSTLNQKQRSQLVQACHRGTIKIVVCSDAMARGMDIAHVENVVNYDVPPYIKTYIHRVGRTARAGRAGRAVTLVKKGQTKGLARMLAKAEKAPLPVYPVDMEHMQTLVPRYTDCLASLKETLAKEKAGHLGLTTSVSLKRKLQGDANNDDDVDQAMADEDDDADDEAKSDVDAGTQDDDEHDVAPREALRARLVEHLKRQRATE</sequence>
<dbReference type="InterPro" id="IPR000629">
    <property type="entry name" value="RNA-helicase_DEAD-box_CS"/>
</dbReference>
<protein>
    <recommendedName>
        <fullName evidence="7">ATP-dependent RNA helicase</fullName>
        <ecNumber evidence="7">3.6.4.13</ecNumber>
    </recommendedName>
</protein>
<dbReference type="Pfam" id="PF00270">
    <property type="entry name" value="DEAD"/>
    <property type="match status" value="1"/>
</dbReference>
<evidence type="ECO:0000313" key="11">
    <source>
        <dbReference type="EMBL" id="EQC36280.1"/>
    </source>
</evidence>
<keyword evidence="12" id="KW-1185">Reference proteome</keyword>
<gene>
    <name evidence="11" type="ORF">SDRG_06385</name>
</gene>
<dbReference type="PROSITE" id="PS51192">
    <property type="entry name" value="HELICASE_ATP_BIND_1"/>
    <property type="match status" value="1"/>
</dbReference>
<dbReference type="Gene3D" id="3.40.50.300">
    <property type="entry name" value="P-loop containing nucleotide triphosphate hydrolases"/>
    <property type="match status" value="2"/>
</dbReference>
<dbReference type="SMART" id="SM00490">
    <property type="entry name" value="HELICc"/>
    <property type="match status" value="1"/>
</dbReference>
<keyword evidence="1 6" id="KW-0547">Nucleotide-binding</keyword>
<dbReference type="GeneID" id="19947112"/>
<dbReference type="STRING" id="1156394.T0QQU0"/>
<dbReference type="CDD" id="cd17956">
    <property type="entry name" value="DEADc_DDX51"/>
    <property type="match status" value="1"/>
</dbReference>
<dbReference type="GO" id="GO:0016787">
    <property type="term" value="F:hydrolase activity"/>
    <property type="evidence" value="ECO:0007669"/>
    <property type="project" value="UniProtKB-KW"/>
</dbReference>
<dbReference type="Pfam" id="PF00271">
    <property type="entry name" value="Helicase_C"/>
    <property type="match status" value="1"/>
</dbReference>
<comment type="similarity">
    <text evidence="6">Belongs to the DEAD box helicase family.</text>
</comment>
<comment type="function">
    <text evidence="7">RNA helicase.</text>
</comment>
<evidence type="ECO:0000259" key="9">
    <source>
        <dbReference type="PROSITE" id="PS51192"/>
    </source>
</evidence>
<feature type="domain" description="Helicase ATP-binding" evidence="9">
    <location>
        <begin position="50"/>
        <end position="259"/>
    </location>
</feature>
<keyword evidence="3 6" id="KW-0347">Helicase</keyword>
<evidence type="ECO:0000256" key="1">
    <source>
        <dbReference type="ARBA" id="ARBA00022741"/>
    </source>
</evidence>
<evidence type="ECO:0000313" key="12">
    <source>
        <dbReference type="Proteomes" id="UP000030762"/>
    </source>
</evidence>
<dbReference type="AlphaFoldDB" id="T0QQU0"/>
<dbReference type="GO" id="GO:0003724">
    <property type="term" value="F:RNA helicase activity"/>
    <property type="evidence" value="ECO:0007669"/>
    <property type="project" value="UniProtKB-EC"/>
</dbReference>
<dbReference type="GO" id="GO:0005524">
    <property type="term" value="F:ATP binding"/>
    <property type="evidence" value="ECO:0007669"/>
    <property type="project" value="UniProtKB-UniRule"/>
</dbReference>
<dbReference type="InterPro" id="IPR027417">
    <property type="entry name" value="P-loop_NTPase"/>
</dbReference>
<dbReference type="EMBL" id="JH767148">
    <property type="protein sequence ID" value="EQC36280.1"/>
    <property type="molecule type" value="Genomic_DNA"/>
</dbReference>
<evidence type="ECO:0000256" key="5">
    <source>
        <dbReference type="ARBA" id="ARBA00022884"/>
    </source>
</evidence>
<dbReference type="InterPro" id="IPR011545">
    <property type="entry name" value="DEAD/DEAH_box_helicase_dom"/>
</dbReference>
<dbReference type="EC" id="3.6.4.13" evidence="7"/>
<dbReference type="InterPro" id="IPR001650">
    <property type="entry name" value="Helicase_C-like"/>
</dbReference>
<reference evidence="11 12" key="1">
    <citation type="submission" date="2012-04" db="EMBL/GenBank/DDBJ databases">
        <title>The Genome Sequence of Saprolegnia declina VS20.</title>
        <authorList>
            <consortium name="The Broad Institute Genome Sequencing Platform"/>
            <person name="Russ C."/>
            <person name="Nusbaum C."/>
            <person name="Tyler B."/>
            <person name="van West P."/>
            <person name="Dieguez-Uribeondo J."/>
            <person name="de Bruijn I."/>
            <person name="Tripathy S."/>
            <person name="Jiang R."/>
            <person name="Young S.K."/>
            <person name="Zeng Q."/>
            <person name="Gargeya S."/>
            <person name="Fitzgerald M."/>
            <person name="Haas B."/>
            <person name="Abouelleil A."/>
            <person name="Alvarado L."/>
            <person name="Arachchi H.M."/>
            <person name="Berlin A."/>
            <person name="Chapman S.B."/>
            <person name="Goldberg J."/>
            <person name="Griggs A."/>
            <person name="Gujja S."/>
            <person name="Hansen M."/>
            <person name="Howarth C."/>
            <person name="Imamovic A."/>
            <person name="Larimer J."/>
            <person name="McCowen C."/>
            <person name="Montmayeur A."/>
            <person name="Murphy C."/>
            <person name="Neiman D."/>
            <person name="Pearson M."/>
            <person name="Priest M."/>
            <person name="Roberts A."/>
            <person name="Saif S."/>
            <person name="Shea T."/>
            <person name="Sisk P."/>
            <person name="Sykes S."/>
            <person name="Wortman J."/>
            <person name="Nusbaum C."/>
            <person name="Birren B."/>
        </authorList>
    </citation>
    <scope>NUCLEOTIDE SEQUENCE [LARGE SCALE GENOMIC DNA]</scope>
    <source>
        <strain evidence="11 12">VS20</strain>
    </source>
</reference>
<evidence type="ECO:0000256" key="4">
    <source>
        <dbReference type="ARBA" id="ARBA00022840"/>
    </source>
</evidence>
<dbReference type="PANTHER" id="PTHR24031">
    <property type="entry name" value="RNA HELICASE"/>
    <property type="match status" value="1"/>
</dbReference>
<dbReference type="Proteomes" id="UP000030762">
    <property type="component" value="Unassembled WGS sequence"/>
</dbReference>
<evidence type="ECO:0000256" key="8">
    <source>
        <dbReference type="SAM" id="MobiDB-lite"/>
    </source>
</evidence>
<name>T0QQU0_SAPDV</name>
<dbReference type="OrthoDB" id="3370at2759"/>
<dbReference type="PROSITE" id="PS00039">
    <property type="entry name" value="DEAD_ATP_HELICASE"/>
    <property type="match status" value="1"/>
</dbReference>
<evidence type="ECO:0000256" key="2">
    <source>
        <dbReference type="ARBA" id="ARBA00022801"/>
    </source>
</evidence>
<keyword evidence="4 6" id="KW-0067">ATP-binding</keyword>
<dbReference type="SMART" id="SM00487">
    <property type="entry name" value="DEXDc"/>
    <property type="match status" value="1"/>
</dbReference>
<dbReference type="RefSeq" id="XP_008610386.1">
    <property type="nucleotide sequence ID" value="XM_008612164.1"/>
</dbReference>
<comment type="domain">
    <text evidence="7">The Q motif is unique to and characteristic of the DEAD box family of RNA helicases and controls ATP binding and hydrolysis.</text>
</comment>
<keyword evidence="5 7" id="KW-0694">RNA-binding</keyword>
<feature type="region of interest" description="Disordered" evidence="8">
    <location>
        <begin position="483"/>
        <end position="529"/>
    </location>
</feature>
<accession>T0QQU0</accession>
<dbReference type="CDD" id="cd18787">
    <property type="entry name" value="SF2_C_DEAD"/>
    <property type="match status" value="1"/>
</dbReference>
<evidence type="ECO:0000256" key="3">
    <source>
        <dbReference type="ARBA" id="ARBA00022806"/>
    </source>
</evidence>
<evidence type="ECO:0000259" key="10">
    <source>
        <dbReference type="PROSITE" id="PS51194"/>
    </source>
</evidence>
<dbReference type="InParanoid" id="T0QQU0"/>